<dbReference type="EMBL" id="CAKMRJ010003334">
    <property type="protein sequence ID" value="CAH1430145.1"/>
    <property type="molecule type" value="Genomic_DNA"/>
</dbReference>
<keyword evidence="4" id="KW-0547">Nucleotide-binding</keyword>
<proteinExistence type="predicted"/>
<evidence type="ECO:0000256" key="6">
    <source>
        <dbReference type="ARBA" id="ARBA00048539"/>
    </source>
</evidence>
<dbReference type="Pfam" id="PF01171">
    <property type="entry name" value="ATP_bind_3"/>
    <property type="match status" value="1"/>
</dbReference>
<evidence type="ECO:0000256" key="1">
    <source>
        <dbReference type="ARBA" id="ARBA00013267"/>
    </source>
</evidence>
<dbReference type="Gene3D" id="3.40.50.620">
    <property type="entry name" value="HUPs"/>
    <property type="match status" value="2"/>
</dbReference>
<dbReference type="PANTHER" id="PTHR43033:SF5">
    <property type="entry name" value="TRNA(ILE)-LYSIDINE SYNTHETASE"/>
    <property type="match status" value="1"/>
</dbReference>
<evidence type="ECO:0000256" key="4">
    <source>
        <dbReference type="ARBA" id="ARBA00022741"/>
    </source>
</evidence>
<dbReference type="PANTHER" id="PTHR43033">
    <property type="entry name" value="TRNA(ILE)-LYSIDINE SYNTHASE-RELATED"/>
    <property type="match status" value="1"/>
</dbReference>
<dbReference type="InterPro" id="IPR014729">
    <property type="entry name" value="Rossmann-like_a/b/a_fold"/>
</dbReference>
<dbReference type="CDD" id="cd01992">
    <property type="entry name" value="TilS_N"/>
    <property type="match status" value="1"/>
</dbReference>
<comment type="catalytic activity">
    <reaction evidence="6">
        <text>cytidine(34) in tRNA(Ile2) + L-lysine + ATP = lysidine(34) in tRNA(Ile2) + AMP + diphosphate + H(+)</text>
        <dbReference type="Rhea" id="RHEA:43744"/>
        <dbReference type="Rhea" id="RHEA-COMP:10625"/>
        <dbReference type="Rhea" id="RHEA-COMP:10670"/>
        <dbReference type="ChEBI" id="CHEBI:15378"/>
        <dbReference type="ChEBI" id="CHEBI:30616"/>
        <dbReference type="ChEBI" id="CHEBI:32551"/>
        <dbReference type="ChEBI" id="CHEBI:33019"/>
        <dbReference type="ChEBI" id="CHEBI:82748"/>
        <dbReference type="ChEBI" id="CHEBI:83665"/>
        <dbReference type="ChEBI" id="CHEBI:456215"/>
        <dbReference type="EC" id="6.3.4.19"/>
    </reaction>
</comment>
<evidence type="ECO:0000256" key="5">
    <source>
        <dbReference type="ARBA" id="ARBA00022840"/>
    </source>
</evidence>
<dbReference type="InterPro" id="IPR012795">
    <property type="entry name" value="tRNA_Ile_lys_synt_N"/>
</dbReference>
<dbReference type="EC" id="6.3.4.19" evidence="1"/>
<evidence type="ECO:0000256" key="2">
    <source>
        <dbReference type="ARBA" id="ARBA00022598"/>
    </source>
</evidence>
<protein>
    <recommendedName>
        <fullName evidence="1">tRNA(Ile)-lysidine synthetase</fullName>
        <ecNumber evidence="1">6.3.4.19</ecNumber>
    </recommendedName>
</protein>
<dbReference type="Proteomes" id="UP001157418">
    <property type="component" value="Unassembled WGS sequence"/>
</dbReference>
<evidence type="ECO:0000313" key="9">
    <source>
        <dbReference type="Proteomes" id="UP001157418"/>
    </source>
</evidence>
<dbReference type="InterPro" id="IPR011063">
    <property type="entry name" value="TilS/TtcA_N"/>
</dbReference>
<name>A0AAU9MUQ1_9ASTR</name>
<dbReference type="InterPro" id="IPR012094">
    <property type="entry name" value="tRNA_Ile_lys_synt"/>
</dbReference>
<keyword evidence="5" id="KW-0067">ATP-binding</keyword>
<evidence type="ECO:0000313" key="8">
    <source>
        <dbReference type="EMBL" id="CAH1430145.1"/>
    </source>
</evidence>
<keyword evidence="9" id="KW-1185">Reference proteome</keyword>
<feature type="domain" description="tRNA(Ile)-lysidine/2-thiocytidine synthase N-terminal" evidence="7">
    <location>
        <begin position="115"/>
        <end position="213"/>
    </location>
</feature>
<evidence type="ECO:0000259" key="7">
    <source>
        <dbReference type="Pfam" id="PF01171"/>
    </source>
</evidence>
<dbReference type="GO" id="GO:0008033">
    <property type="term" value="P:tRNA processing"/>
    <property type="evidence" value="ECO:0007669"/>
    <property type="project" value="UniProtKB-KW"/>
</dbReference>
<reference evidence="8 9" key="1">
    <citation type="submission" date="2022-01" db="EMBL/GenBank/DDBJ databases">
        <authorList>
            <person name="Xiong W."/>
            <person name="Schranz E."/>
        </authorList>
    </citation>
    <scope>NUCLEOTIDE SEQUENCE [LARGE SCALE GENOMIC DNA]</scope>
</reference>
<gene>
    <name evidence="8" type="ORF">LVIROSA_LOCUS16949</name>
</gene>
<dbReference type="AlphaFoldDB" id="A0AAU9MUQ1"/>
<organism evidence="8 9">
    <name type="scientific">Lactuca virosa</name>
    <dbReference type="NCBI Taxonomy" id="75947"/>
    <lineage>
        <taxon>Eukaryota</taxon>
        <taxon>Viridiplantae</taxon>
        <taxon>Streptophyta</taxon>
        <taxon>Embryophyta</taxon>
        <taxon>Tracheophyta</taxon>
        <taxon>Spermatophyta</taxon>
        <taxon>Magnoliopsida</taxon>
        <taxon>eudicotyledons</taxon>
        <taxon>Gunneridae</taxon>
        <taxon>Pentapetalae</taxon>
        <taxon>asterids</taxon>
        <taxon>campanulids</taxon>
        <taxon>Asterales</taxon>
        <taxon>Asteraceae</taxon>
        <taxon>Cichorioideae</taxon>
        <taxon>Cichorieae</taxon>
        <taxon>Lactucinae</taxon>
        <taxon>Lactuca</taxon>
    </lineage>
</organism>
<evidence type="ECO:0000256" key="3">
    <source>
        <dbReference type="ARBA" id="ARBA00022694"/>
    </source>
</evidence>
<dbReference type="GO" id="GO:0005524">
    <property type="term" value="F:ATP binding"/>
    <property type="evidence" value="ECO:0007669"/>
    <property type="project" value="UniProtKB-KW"/>
</dbReference>
<dbReference type="SUPFAM" id="SSF52402">
    <property type="entry name" value="Adenine nucleotide alpha hydrolases-like"/>
    <property type="match status" value="1"/>
</dbReference>
<accession>A0AAU9MUQ1</accession>
<dbReference type="GO" id="GO:0032267">
    <property type="term" value="F:tRNA(Ile)-lysidine synthase activity"/>
    <property type="evidence" value="ECO:0007669"/>
    <property type="project" value="UniProtKB-EC"/>
</dbReference>
<keyword evidence="2" id="KW-0436">Ligase</keyword>
<keyword evidence="3" id="KW-0819">tRNA processing</keyword>
<comment type="caution">
    <text evidence="8">The sequence shown here is derived from an EMBL/GenBank/DDBJ whole genome shotgun (WGS) entry which is preliminary data.</text>
</comment>
<sequence>MFDCCVVVPLISKMNQLNSQSTKKLSQGVWLWQVSNPIIILLWVSPGGPDSMALCLLAADWKTHGLNAALRQNKDVIDGLLAIIVDHGLCPESNEAETVQHRILNMNVRLPIANGQMGLLLIAHHADDQAELFILRLSRNSGVLGLAGMALATQLFATHQSLDDGISNSILLVRPLLDFSKQDLYKICEEGKQQWVEDPTNQNTIFARNRIRMSLGNLSSCIFKSELQAVISACRMTRVYVDQICCSLMNQSVTVMPEGYAIIDLSILNPSKVLDICLSKFVTLLLQFISQRQRPVRGNAQKLLLD</sequence>